<evidence type="ECO:0000313" key="3">
    <source>
        <dbReference type="Proteomes" id="UP000053669"/>
    </source>
</evidence>
<comment type="caution">
    <text evidence="2">The sequence shown here is derived from an EMBL/GenBank/DDBJ whole genome shotgun (WGS) entry which is preliminary data.</text>
</comment>
<sequence length="92" mass="10319">MSTLPHPHGPSVPPLDDDEERVARARRRLTVLATALVQNPLDRQVHQDLRAFMDSESEPALQSWEALLSRSPDELRERISALLGSQVARRAS</sequence>
<name>A0A101RL72_9ACTN</name>
<evidence type="ECO:0000313" key="2">
    <source>
        <dbReference type="EMBL" id="KUN57604.1"/>
    </source>
</evidence>
<dbReference type="Proteomes" id="UP000053669">
    <property type="component" value="Unassembled WGS sequence"/>
</dbReference>
<dbReference type="EMBL" id="LMWU01000070">
    <property type="protein sequence ID" value="KUN57604.1"/>
    <property type="molecule type" value="Genomic_DNA"/>
</dbReference>
<gene>
    <name evidence="2" type="ORF">AQJ46_46935</name>
</gene>
<proteinExistence type="predicted"/>
<feature type="region of interest" description="Disordered" evidence="1">
    <location>
        <begin position="1"/>
        <end position="20"/>
    </location>
</feature>
<evidence type="ECO:0000256" key="1">
    <source>
        <dbReference type="SAM" id="MobiDB-lite"/>
    </source>
</evidence>
<accession>A0A101RL72</accession>
<dbReference type="AlphaFoldDB" id="A0A101RL72"/>
<reference evidence="2 3" key="1">
    <citation type="submission" date="2015-10" db="EMBL/GenBank/DDBJ databases">
        <title>Draft genome sequence of Streptomyces canus DSM 40017, type strain for the species Streptomyces canus.</title>
        <authorList>
            <person name="Ruckert C."/>
            <person name="Winkler A."/>
            <person name="Kalinowski J."/>
            <person name="Kampfer P."/>
            <person name="Glaeser S."/>
        </authorList>
    </citation>
    <scope>NUCLEOTIDE SEQUENCE [LARGE SCALE GENOMIC DNA]</scope>
    <source>
        <strain evidence="2 3">DSM 40017</strain>
    </source>
</reference>
<protein>
    <submittedName>
        <fullName evidence="2">Uncharacterized protein</fullName>
    </submittedName>
</protein>
<organism evidence="2 3">
    <name type="scientific">Streptomyces canus</name>
    <dbReference type="NCBI Taxonomy" id="58343"/>
    <lineage>
        <taxon>Bacteria</taxon>
        <taxon>Bacillati</taxon>
        <taxon>Actinomycetota</taxon>
        <taxon>Actinomycetes</taxon>
        <taxon>Kitasatosporales</taxon>
        <taxon>Streptomycetaceae</taxon>
        <taxon>Streptomyces</taxon>
        <taxon>Streptomyces aurantiacus group</taxon>
    </lineage>
</organism>
<dbReference type="STRING" id="58343.AQJ46_46935"/>
<dbReference type="RefSeq" id="WP_059211484.1">
    <property type="nucleotide sequence ID" value="NZ_JBIBJL010000033.1"/>
</dbReference>